<dbReference type="RefSeq" id="WP_235291303.1">
    <property type="nucleotide sequence ID" value="NZ_BSOH01000014.1"/>
</dbReference>
<dbReference type="Proteomes" id="UP001156666">
    <property type="component" value="Unassembled WGS sequence"/>
</dbReference>
<proteinExistence type="inferred from homology"/>
<reference evidence="3" key="2">
    <citation type="submission" date="2023-01" db="EMBL/GenBank/DDBJ databases">
        <title>Draft genome sequence of Portibacter lacus strain NBRC 108769.</title>
        <authorList>
            <person name="Sun Q."/>
            <person name="Mori K."/>
        </authorList>
    </citation>
    <scope>NUCLEOTIDE SEQUENCE</scope>
    <source>
        <strain evidence="3">NBRC 108769</strain>
    </source>
</reference>
<dbReference type="EMBL" id="BSOH01000014">
    <property type="protein sequence ID" value="GLR17634.1"/>
    <property type="molecule type" value="Genomic_DNA"/>
</dbReference>
<dbReference type="SUPFAM" id="SSF49899">
    <property type="entry name" value="Concanavalin A-like lectins/glucanases"/>
    <property type="match status" value="1"/>
</dbReference>
<dbReference type="PANTHER" id="PTHR10963:SF55">
    <property type="entry name" value="GLYCOSIDE HYDROLASE FAMILY 16 PROTEIN"/>
    <property type="match status" value="1"/>
</dbReference>
<keyword evidence="4" id="KW-1185">Reference proteome</keyword>
<evidence type="ECO:0000313" key="4">
    <source>
        <dbReference type="Proteomes" id="UP001156666"/>
    </source>
</evidence>
<dbReference type="InterPro" id="IPR050546">
    <property type="entry name" value="Glycosyl_Hydrlase_16"/>
</dbReference>
<dbReference type="GO" id="GO:0005975">
    <property type="term" value="P:carbohydrate metabolic process"/>
    <property type="evidence" value="ECO:0007669"/>
    <property type="project" value="InterPro"/>
</dbReference>
<evidence type="ECO:0000256" key="1">
    <source>
        <dbReference type="ARBA" id="ARBA00006865"/>
    </source>
</evidence>
<dbReference type="PANTHER" id="PTHR10963">
    <property type="entry name" value="GLYCOSYL HYDROLASE-RELATED"/>
    <property type="match status" value="1"/>
</dbReference>
<dbReference type="Pfam" id="PF00722">
    <property type="entry name" value="Glyco_hydro_16"/>
    <property type="match status" value="1"/>
</dbReference>
<reference evidence="3" key="1">
    <citation type="journal article" date="2014" name="Int. J. Syst. Evol. Microbiol.">
        <title>Complete genome sequence of Corynebacterium casei LMG S-19264T (=DSM 44701T), isolated from a smear-ripened cheese.</title>
        <authorList>
            <consortium name="US DOE Joint Genome Institute (JGI-PGF)"/>
            <person name="Walter F."/>
            <person name="Albersmeier A."/>
            <person name="Kalinowski J."/>
            <person name="Ruckert C."/>
        </authorList>
    </citation>
    <scope>NUCLEOTIDE SEQUENCE</scope>
    <source>
        <strain evidence="3">NBRC 108769</strain>
    </source>
</reference>
<comment type="caution">
    <text evidence="3">The sequence shown here is derived from an EMBL/GenBank/DDBJ whole genome shotgun (WGS) entry which is preliminary data.</text>
</comment>
<sequence>MIVRMSFLLIATLMLFTKCVEKQESIKDIVENTEASWELVWSDEFDYEGLPDSTKWSYDVGDSCDKPAGCGWGNNELQYYTEKRSENARVDNGKLTIEVHQEKYETRDYSSARLVSKGKGDWQYGRFETRAKLPKGKGVWSAIWMLPSEKRYKGWPHSGEIDILENVGFDPDSLIGTIHTLKYNHLKNTHKNGGVRLTDAQDTFHNYILEWEENQLRFYVDDLEIFRYDNEQSGSEAWPFDQPFHMILNIAYGGNWGGREGIDPESLPAQMEVDYVRVYQKS</sequence>
<gene>
    <name evidence="3" type="ORF">GCM10007940_22490</name>
</gene>
<dbReference type="InterPro" id="IPR000757">
    <property type="entry name" value="Beta-glucanase-like"/>
</dbReference>
<comment type="similarity">
    <text evidence="1">Belongs to the glycosyl hydrolase 16 family.</text>
</comment>
<accession>A0AA37SQL3</accession>
<dbReference type="GO" id="GO:0004553">
    <property type="term" value="F:hydrolase activity, hydrolyzing O-glycosyl compounds"/>
    <property type="evidence" value="ECO:0007669"/>
    <property type="project" value="InterPro"/>
</dbReference>
<organism evidence="3 4">
    <name type="scientific">Portibacter lacus</name>
    <dbReference type="NCBI Taxonomy" id="1099794"/>
    <lineage>
        <taxon>Bacteria</taxon>
        <taxon>Pseudomonadati</taxon>
        <taxon>Bacteroidota</taxon>
        <taxon>Saprospiria</taxon>
        <taxon>Saprospirales</taxon>
        <taxon>Haliscomenobacteraceae</taxon>
        <taxon>Portibacter</taxon>
    </lineage>
</organism>
<feature type="domain" description="GH16" evidence="2">
    <location>
        <begin position="33"/>
        <end position="282"/>
    </location>
</feature>
<evidence type="ECO:0000259" key="2">
    <source>
        <dbReference type="PROSITE" id="PS51762"/>
    </source>
</evidence>
<dbReference type="CDD" id="cd08023">
    <property type="entry name" value="GH16_laminarinase_like"/>
    <property type="match status" value="1"/>
</dbReference>
<name>A0AA37SQL3_9BACT</name>
<dbReference type="AlphaFoldDB" id="A0AA37SQL3"/>
<dbReference type="PROSITE" id="PS51762">
    <property type="entry name" value="GH16_2"/>
    <property type="match status" value="1"/>
</dbReference>
<protein>
    <recommendedName>
        <fullName evidence="2">GH16 domain-containing protein</fullName>
    </recommendedName>
</protein>
<evidence type="ECO:0000313" key="3">
    <source>
        <dbReference type="EMBL" id="GLR17634.1"/>
    </source>
</evidence>
<dbReference type="InterPro" id="IPR013320">
    <property type="entry name" value="ConA-like_dom_sf"/>
</dbReference>
<dbReference type="Gene3D" id="2.60.120.200">
    <property type="match status" value="1"/>
</dbReference>